<feature type="transmembrane region" description="Helical" evidence="6">
    <location>
        <begin position="386"/>
        <end position="406"/>
    </location>
</feature>
<dbReference type="InterPro" id="IPR001248">
    <property type="entry name" value="Pur-cyt_permease"/>
</dbReference>
<feature type="transmembrane region" description="Helical" evidence="6">
    <location>
        <begin position="345"/>
        <end position="366"/>
    </location>
</feature>
<feature type="transmembrane region" description="Helical" evidence="6">
    <location>
        <begin position="21"/>
        <end position="42"/>
    </location>
</feature>
<dbReference type="PANTHER" id="PTHR30569">
    <property type="entry name" value="CYTOSINE TRANSPORTER CODB"/>
    <property type="match status" value="1"/>
</dbReference>
<evidence type="ECO:0000256" key="2">
    <source>
        <dbReference type="ARBA" id="ARBA00008974"/>
    </source>
</evidence>
<feature type="transmembrane region" description="Helical" evidence="6">
    <location>
        <begin position="412"/>
        <end position="435"/>
    </location>
</feature>
<reference evidence="7 8" key="1">
    <citation type="submission" date="2022-03" db="EMBL/GenBank/DDBJ databases">
        <title>Pseudonocardia alaer sp. nov., a novel actinomycete isolated from reed forest soil.</title>
        <authorList>
            <person name="Wang L."/>
        </authorList>
    </citation>
    <scope>NUCLEOTIDE SEQUENCE [LARGE SCALE GENOMIC DNA]</scope>
    <source>
        <strain evidence="7 8">Y-16303</strain>
    </source>
</reference>
<organism evidence="7 8">
    <name type="scientific">Pseudonocardia alaniniphila</name>
    <dbReference type="NCBI Taxonomy" id="75291"/>
    <lineage>
        <taxon>Bacteria</taxon>
        <taxon>Bacillati</taxon>
        <taxon>Actinomycetota</taxon>
        <taxon>Actinomycetes</taxon>
        <taxon>Pseudonocardiales</taxon>
        <taxon>Pseudonocardiaceae</taxon>
        <taxon>Pseudonocardia</taxon>
    </lineage>
</organism>
<dbReference type="PANTHER" id="PTHR30569:SF0">
    <property type="entry name" value="CYTOSINE PERMEASE"/>
    <property type="match status" value="1"/>
</dbReference>
<comment type="similarity">
    <text evidence="2">Belongs to the purine-cytosine permease (2.A.39) family.</text>
</comment>
<dbReference type="RefSeq" id="WP_241034111.1">
    <property type="nucleotide sequence ID" value="NZ_BAAAJF010000034.1"/>
</dbReference>
<sequence>MEQRGIEPVPEEARTTHWGDIFSIVFNFLVNPGMILIGGLAVAGGLSFWGAVIAVTLGIAVAFVPYIIVATIGVDHGVPGQVSTRMTYGVIGSRWIASLLRVAVTTFQFAFQTIAGALAIVAVLHAWLGISLPLVPTSLVFAAFQVLIATMGYGPLKHLSRIALPLKVVVLGFSLYLLVSHDAPGFHPSEVLSFNGSSTLGWVGIAVWANSVAAAWLTMVTDAADFCRYSRTRADMWIGTMAAAILGALLSAVLGAYGAAATLGTVSNPFDVISGITTSGVVFVALLIVVVLDNWTINVLNLYTGGLAIVNMIPRLGRFWSTLVASAIGIAISAFPAIIDGFNTISGVAIGCLFAPIAGVLVADYVVVKRWRIDVPQLFVHGGRYWYLRGTNPVAVLSTAIGAVLYFLLPEAVLRCLVTPILTGLVFVVITRLLVTRFEWARVAAEPISVPARAAAAEDAGATVRP</sequence>
<name>A0ABS9T6B6_9PSEU</name>
<accession>A0ABS9T6B6</accession>
<dbReference type="Pfam" id="PF02133">
    <property type="entry name" value="Transp_cyt_pur"/>
    <property type="match status" value="1"/>
</dbReference>
<feature type="transmembrane region" description="Helical" evidence="6">
    <location>
        <begin position="199"/>
        <end position="224"/>
    </location>
</feature>
<evidence type="ECO:0000256" key="5">
    <source>
        <dbReference type="ARBA" id="ARBA00023136"/>
    </source>
</evidence>
<comment type="caution">
    <text evidence="7">The sequence shown here is derived from an EMBL/GenBank/DDBJ whole genome shotgun (WGS) entry which is preliminary data.</text>
</comment>
<evidence type="ECO:0000256" key="4">
    <source>
        <dbReference type="ARBA" id="ARBA00022989"/>
    </source>
</evidence>
<feature type="transmembrane region" description="Helical" evidence="6">
    <location>
        <begin position="272"/>
        <end position="292"/>
    </location>
</feature>
<feature type="transmembrane region" description="Helical" evidence="6">
    <location>
        <begin position="130"/>
        <end position="150"/>
    </location>
</feature>
<keyword evidence="8" id="KW-1185">Reference proteome</keyword>
<feature type="transmembrane region" description="Helical" evidence="6">
    <location>
        <begin position="236"/>
        <end position="260"/>
    </location>
</feature>
<keyword evidence="5 6" id="KW-0472">Membrane</keyword>
<feature type="transmembrane region" description="Helical" evidence="6">
    <location>
        <begin position="48"/>
        <end position="74"/>
    </location>
</feature>
<evidence type="ECO:0000313" key="7">
    <source>
        <dbReference type="EMBL" id="MCH6164074.1"/>
    </source>
</evidence>
<feature type="transmembrane region" description="Helical" evidence="6">
    <location>
        <begin position="319"/>
        <end position="339"/>
    </location>
</feature>
<feature type="transmembrane region" description="Helical" evidence="6">
    <location>
        <begin position="162"/>
        <end position="179"/>
    </location>
</feature>
<gene>
    <name evidence="7" type="ORF">MMF94_00140</name>
</gene>
<dbReference type="Proteomes" id="UP001299970">
    <property type="component" value="Unassembled WGS sequence"/>
</dbReference>
<protein>
    <submittedName>
        <fullName evidence="7">Cytosine permease</fullName>
    </submittedName>
</protein>
<proteinExistence type="inferred from homology"/>
<comment type="subcellular location">
    <subcellularLocation>
        <location evidence="1">Membrane</location>
        <topology evidence="1">Multi-pass membrane protein</topology>
    </subcellularLocation>
</comment>
<evidence type="ECO:0000256" key="1">
    <source>
        <dbReference type="ARBA" id="ARBA00004141"/>
    </source>
</evidence>
<dbReference type="Gene3D" id="1.10.4160.10">
    <property type="entry name" value="Hydantoin permease"/>
    <property type="match status" value="1"/>
</dbReference>
<evidence type="ECO:0000313" key="8">
    <source>
        <dbReference type="Proteomes" id="UP001299970"/>
    </source>
</evidence>
<dbReference type="EMBL" id="JAKXMK010000001">
    <property type="protein sequence ID" value="MCH6164074.1"/>
    <property type="molecule type" value="Genomic_DNA"/>
</dbReference>
<keyword evidence="4 6" id="KW-1133">Transmembrane helix</keyword>
<dbReference type="InterPro" id="IPR030191">
    <property type="entry name" value="CodB"/>
</dbReference>
<feature type="transmembrane region" description="Helical" evidence="6">
    <location>
        <begin position="95"/>
        <end position="124"/>
    </location>
</feature>
<keyword evidence="3 6" id="KW-0812">Transmembrane</keyword>
<evidence type="ECO:0000256" key="6">
    <source>
        <dbReference type="SAM" id="Phobius"/>
    </source>
</evidence>
<evidence type="ECO:0000256" key="3">
    <source>
        <dbReference type="ARBA" id="ARBA00022692"/>
    </source>
</evidence>